<keyword evidence="1" id="KW-0732">Signal</keyword>
<evidence type="ECO:0000313" key="3">
    <source>
        <dbReference type="Proteomes" id="UP000054560"/>
    </source>
</evidence>
<name>A0A0L0GF17_9EUKA</name>
<proteinExistence type="predicted"/>
<dbReference type="Proteomes" id="UP000054560">
    <property type="component" value="Unassembled WGS sequence"/>
</dbReference>
<evidence type="ECO:0000313" key="2">
    <source>
        <dbReference type="EMBL" id="KNC87461.1"/>
    </source>
</evidence>
<sequence>MVGCFLISLMRSWWIVADRSGRTDLDEKAWDMGDKAQLAQARAANKWRVDVPVFNMGRVVMFRPARTPHKSQADCVGPVDEVALDPPVYHNVRMRVSGKLYSVHITDMRAYRIPIVEPERGKAHRCLSGTVYTNWLMYESPFKDAGDQERQGIVRAFSTSAEAASWQNGVNTYWHRWVALTHTHQHQRTESLQERDPELVAQHIGARFVPAWRSAIFSIAERNCYSGEFARRIVFARSVSSKER</sequence>
<gene>
    <name evidence="2" type="ORF">SARC_00443</name>
</gene>
<reference evidence="2 3" key="1">
    <citation type="submission" date="2011-02" db="EMBL/GenBank/DDBJ databases">
        <title>The Genome Sequence of Sphaeroforma arctica JP610.</title>
        <authorList>
            <consortium name="The Broad Institute Genome Sequencing Platform"/>
            <person name="Russ C."/>
            <person name="Cuomo C."/>
            <person name="Young S.K."/>
            <person name="Zeng Q."/>
            <person name="Gargeya S."/>
            <person name="Alvarado L."/>
            <person name="Berlin A."/>
            <person name="Chapman S.B."/>
            <person name="Chen Z."/>
            <person name="Freedman E."/>
            <person name="Gellesch M."/>
            <person name="Goldberg J."/>
            <person name="Griggs A."/>
            <person name="Gujja S."/>
            <person name="Heilman E."/>
            <person name="Heiman D."/>
            <person name="Howarth C."/>
            <person name="Mehta T."/>
            <person name="Neiman D."/>
            <person name="Pearson M."/>
            <person name="Roberts A."/>
            <person name="Saif S."/>
            <person name="Shea T."/>
            <person name="Shenoy N."/>
            <person name="Sisk P."/>
            <person name="Stolte C."/>
            <person name="Sykes S."/>
            <person name="White J."/>
            <person name="Yandava C."/>
            <person name="Burger G."/>
            <person name="Gray M.W."/>
            <person name="Holland P.W.H."/>
            <person name="King N."/>
            <person name="Lang F.B.F."/>
            <person name="Roger A.J."/>
            <person name="Ruiz-Trillo I."/>
            <person name="Haas B."/>
            <person name="Nusbaum C."/>
            <person name="Birren B."/>
        </authorList>
    </citation>
    <scope>NUCLEOTIDE SEQUENCE [LARGE SCALE GENOMIC DNA]</scope>
    <source>
        <strain evidence="2 3">JP610</strain>
    </source>
</reference>
<evidence type="ECO:0000256" key="1">
    <source>
        <dbReference type="SAM" id="SignalP"/>
    </source>
</evidence>
<dbReference type="AlphaFoldDB" id="A0A0L0GF17"/>
<accession>A0A0L0GF17</accession>
<protein>
    <submittedName>
        <fullName evidence="2">Uncharacterized protein</fullName>
    </submittedName>
</protein>
<dbReference type="RefSeq" id="XP_014161363.1">
    <property type="nucleotide sequence ID" value="XM_014305888.1"/>
</dbReference>
<dbReference type="GeneID" id="25900947"/>
<feature type="chain" id="PRO_5005539311" evidence="1">
    <location>
        <begin position="18"/>
        <end position="244"/>
    </location>
</feature>
<dbReference type="EMBL" id="KQ241609">
    <property type="protein sequence ID" value="KNC87461.1"/>
    <property type="molecule type" value="Genomic_DNA"/>
</dbReference>
<feature type="signal peptide" evidence="1">
    <location>
        <begin position="1"/>
        <end position="17"/>
    </location>
</feature>
<organism evidence="2 3">
    <name type="scientific">Sphaeroforma arctica JP610</name>
    <dbReference type="NCBI Taxonomy" id="667725"/>
    <lineage>
        <taxon>Eukaryota</taxon>
        <taxon>Ichthyosporea</taxon>
        <taxon>Ichthyophonida</taxon>
        <taxon>Sphaeroforma</taxon>
    </lineage>
</organism>
<keyword evidence="3" id="KW-1185">Reference proteome</keyword>